<keyword evidence="3" id="KW-1185">Reference proteome</keyword>
<protein>
    <submittedName>
        <fullName evidence="2">Uncharacterized protein</fullName>
    </submittedName>
</protein>
<proteinExistence type="predicted"/>
<dbReference type="Proteomes" id="UP000265520">
    <property type="component" value="Unassembled WGS sequence"/>
</dbReference>
<organism evidence="2 3">
    <name type="scientific">Trifolium medium</name>
    <dbReference type="NCBI Taxonomy" id="97028"/>
    <lineage>
        <taxon>Eukaryota</taxon>
        <taxon>Viridiplantae</taxon>
        <taxon>Streptophyta</taxon>
        <taxon>Embryophyta</taxon>
        <taxon>Tracheophyta</taxon>
        <taxon>Spermatophyta</taxon>
        <taxon>Magnoliopsida</taxon>
        <taxon>eudicotyledons</taxon>
        <taxon>Gunneridae</taxon>
        <taxon>Pentapetalae</taxon>
        <taxon>rosids</taxon>
        <taxon>fabids</taxon>
        <taxon>Fabales</taxon>
        <taxon>Fabaceae</taxon>
        <taxon>Papilionoideae</taxon>
        <taxon>50 kb inversion clade</taxon>
        <taxon>NPAAA clade</taxon>
        <taxon>Hologalegina</taxon>
        <taxon>IRL clade</taxon>
        <taxon>Trifolieae</taxon>
        <taxon>Trifolium</taxon>
    </lineage>
</organism>
<evidence type="ECO:0000313" key="3">
    <source>
        <dbReference type="Proteomes" id="UP000265520"/>
    </source>
</evidence>
<dbReference type="AlphaFoldDB" id="A0A392SUU6"/>
<comment type="caution">
    <text evidence="2">The sequence shown here is derived from an EMBL/GenBank/DDBJ whole genome shotgun (WGS) entry which is preliminary data.</text>
</comment>
<sequence>MAPKSKVPTLAETNHSINKLQKALNAQRIETNNFETRDNKEEHKKASDKMAEMEKELIRLKKMQDELSKLKKT</sequence>
<reference evidence="2 3" key="1">
    <citation type="journal article" date="2018" name="Front. Plant Sci.">
        <title>Red Clover (Trifolium pratense) and Zigzag Clover (T. medium) - A Picture of Genomic Similarities and Differences.</title>
        <authorList>
            <person name="Dluhosova J."/>
            <person name="Istvanek J."/>
            <person name="Nedelnik J."/>
            <person name="Repkova J."/>
        </authorList>
    </citation>
    <scope>NUCLEOTIDE SEQUENCE [LARGE SCALE GENOMIC DNA]</scope>
    <source>
        <strain evidence="3">cv. 10/8</strain>
        <tissue evidence="2">Leaf</tissue>
    </source>
</reference>
<keyword evidence="1" id="KW-0175">Coiled coil</keyword>
<feature type="coiled-coil region" evidence="1">
    <location>
        <begin position="10"/>
        <end position="73"/>
    </location>
</feature>
<dbReference type="EMBL" id="LXQA010443924">
    <property type="protein sequence ID" value="MCI52207.1"/>
    <property type="molecule type" value="Genomic_DNA"/>
</dbReference>
<accession>A0A392SUU6</accession>
<evidence type="ECO:0000313" key="2">
    <source>
        <dbReference type="EMBL" id="MCI52207.1"/>
    </source>
</evidence>
<name>A0A392SUU6_9FABA</name>
<evidence type="ECO:0000256" key="1">
    <source>
        <dbReference type="SAM" id="Coils"/>
    </source>
</evidence>